<gene>
    <name evidence="5" type="ORF">I4W93_011350</name>
</gene>
<dbReference type="PANTHER" id="PTHR30231:SF4">
    <property type="entry name" value="PROTEIN NEN2"/>
    <property type="match status" value="1"/>
</dbReference>
<sequence length="250" mass="27869">MLYLGPSALKQPAGQQQGPAISDWQQYYQQQAKLSQHPLLQQFYQAGMVAADTPISKVPLLALDIETTGLNPANSGIVSIGLLPMDLRQIYASKAQQWLLKPRFSLSDESVTLHRITHSDIAQAPDLSSVLPQLLQLMAGKVVIVHYRGIERPFLHAALSARLGQGIYFPVIDTMALEARLHRRKPLSLWQQLRGKQPLSIRLADSRLRYGLPPYRPHHAVTDALACAELFRAQLAARFSPDTPVSQLWC</sequence>
<protein>
    <submittedName>
        <fullName evidence="5">3'-5' exonuclease</fullName>
    </submittedName>
</protein>
<dbReference type="GO" id="GO:0004527">
    <property type="term" value="F:exonuclease activity"/>
    <property type="evidence" value="ECO:0007669"/>
    <property type="project" value="UniProtKB-KW"/>
</dbReference>
<comment type="caution">
    <text evidence="5">The sequence shown here is derived from an EMBL/GenBank/DDBJ whole genome shotgun (WGS) entry which is preliminary data.</text>
</comment>
<evidence type="ECO:0000256" key="1">
    <source>
        <dbReference type="ARBA" id="ARBA00022722"/>
    </source>
</evidence>
<evidence type="ECO:0000256" key="2">
    <source>
        <dbReference type="ARBA" id="ARBA00022801"/>
    </source>
</evidence>
<dbReference type="SUPFAM" id="SSF53098">
    <property type="entry name" value="Ribonuclease H-like"/>
    <property type="match status" value="1"/>
</dbReference>
<dbReference type="NCBIfam" id="NF006602">
    <property type="entry name" value="PRK09146.1"/>
    <property type="match status" value="1"/>
</dbReference>
<dbReference type="InterPro" id="IPR012337">
    <property type="entry name" value="RNaseH-like_sf"/>
</dbReference>
<feature type="domain" description="Exonuclease" evidence="4">
    <location>
        <begin position="59"/>
        <end position="240"/>
    </location>
</feature>
<dbReference type="SMART" id="SM00479">
    <property type="entry name" value="EXOIII"/>
    <property type="match status" value="1"/>
</dbReference>
<keyword evidence="2" id="KW-0378">Hydrolase</keyword>
<evidence type="ECO:0000256" key="3">
    <source>
        <dbReference type="ARBA" id="ARBA00022839"/>
    </source>
</evidence>
<dbReference type="Pfam" id="PF00929">
    <property type="entry name" value="RNase_T"/>
    <property type="match status" value="1"/>
</dbReference>
<name>A0ABS7X9G0_9GAMM</name>
<dbReference type="CDD" id="cd06127">
    <property type="entry name" value="DEDDh"/>
    <property type="match status" value="1"/>
</dbReference>
<organism evidence="5 6">
    <name type="scientific">Rheinheimera maricola</name>
    <dbReference type="NCBI Taxonomy" id="2793282"/>
    <lineage>
        <taxon>Bacteria</taxon>
        <taxon>Pseudomonadati</taxon>
        <taxon>Pseudomonadota</taxon>
        <taxon>Gammaproteobacteria</taxon>
        <taxon>Chromatiales</taxon>
        <taxon>Chromatiaceae</taxon>
        <taxon>Rheinheimera</taxon>
    </lineage>
</organism>
<dbReference type="InterPro" id="IPR036397">
    <property type="entry name" value="RNaseH_sf"/>
</dbReference>
<dbReference type="Gene3D" id="3.30.420.10">
    <property type="entry name" value="Ribonuclease H-like superfamily/Ribonuclease H"/>
    <property type="match status" value="1"/>
</dbReference>
<dbReference type="PANTHER" id="PTHR30231">
    <property type="entry name" value="DNA POLYMERASE III SUBUNIT EPSILON"/>
    <property type="match status" value="1"/>
</dbReference>
<reference evidence="5 6" key="1">
    <citation type="submission" date="2020-12" db="EMBL/GenBank/DDBJ databases">
        <authorList>
            <person name="Ruan W."/>
            <person name="Khan S.A."/>
            <person name="Jeon C.O."/>
        </authorList>
    </citation>
    <scope>NUCLEOTIDE SEQUENCE [LARGE SCALE GENOMIC DNA]</scope>
    <source>
        <strain evidence="5 6">MA-13</strain>
    </source>
</reference>
<dbReference type="EMBL" id="JAERPS020000004">
    <property type="protein sequence ID" value="MBZ9612190.1"/>
    <property type="molecule type" value="Genomic_DNA"/>
</dbReference>
<accession>A0ABS7X9G0</accession>
<evidence type="ECO:0000313" key="6">
    <source>
        <dbReference type="Proteomes" id="UP000663814"/>
    </source>
</evidence>
<dbReference type="InterPro" id="IPR013520">
    <property type="entry name" value="Ribonucl_H"/>
</dbReference>
<evidence type="ECO:0000259" key="4">
    <source>
        <dbReference type="SMART" id="SM00479"/>
    </source>
</evidence>
<reference evidence="5 6" key="2">
    <citation type="submission" date="2021-08" db="EMBL/GenBank/DDBJ databases">
        <title>Rheinheimera aquimaris sp. nov., isolated from seawater of the East Sea in Korea.</title>
        <authorList>
            <person name="Kim K.H."/>
            <person name="Wenting R."/>
            <person name="Kim K.R."/>
            <person name="Jeon C.O."/>
        </authorList>
    </citation>
    <scope>NUCLEOTIDE SEQUENCE [LARGE SCALE GENOMIC DNA]</scope>
    <source>
        <strain evidence="5 6">MA-13</strain>
    </source>
</reference>
<dbReference type="Proteomes" id="UP000663814">
    <property type="component" value="Unassembled WGS sequence"/>
</dbReference>
<keyword evidence="6" id="KW-1185">Reference proteome</keyword>
<evidence type="ECO:0000313" key="5">
    <source>
        <dbReference type="EMBL" id="MBZ9612190.1"/>
    </source>
</evidence>
<keyword evidence="3 5" id="KW-0269">Exonuclease</keyword>
<keyword evidence="1" id="KW-0540">Nuclease</keyword>
<dbReference type="RefSeq" id="WP_205311670.1">
    <property type="nucleotide sequence ID" value="NZ_JAERPS020000004.1"/>
</dbReference>
<proteinExistence type="predicted"/>